<name>A0A382THY7_9ZZZZ</name>
<dbReference type="AlphaFoldDB" id="A0A382THY7"/>
<feature type="non-terminal residue" evidence="1">
    <location>
        <position position="204"/>
    </location>
</feature>
<gene>
    <name evidence="1" type="ORF">METZ01_LOCUS374584</name>
</gene>
<evidence type="ECO:0000313" key="1">
    <source>
        <dbReference type="EMBL" id="SVD21730.1"/>
    </source>
</evidence>
<sequence>MRKAIAFLTVFVMSISLFAQSDVAKYGDKGAPEVRIPQTWNSNTNRTEDFLLVLTDSWGDGWDGAYMDVLVNGTLVYDDITVASATEEFTLALDDGDVVQTAYTAGSYENEHSYAFYDNNGTYVAGDGPYPGAGIEFTASVSSDVPGCMTAAACNYNAQATADDGSCCLTNCTTIAMGGGSYISETSWEITDAAGNIIASGAGT</sequence>
<organism evidence="1">
    <name type="scientific">marine metagenome</name>
    <dbReference type="NCBI Taxonomy" id="408172"/>
    <lineage>
        <taxon>unclassified sequences</taxon>
        <taxon>metagenomes</taxon>
        <taxon>ecological metagenomes</taxon>
    </lineage>
</organism>
<protein>
    <submittedName>
        <fullName evidence="1">Uncharacterized protein</fullName>
    </submittedName>
</protein>
<dbReference type="EMBL" id="UINC01136770">
    <property type="protein sequence ID" value="SVD21730.1"/>
    <property type="molecule type" value="Genomic_DNA"/>
</dbReference>
<accession>A0A382THY7</accession>
<proteinExistence type="predicted"/>
<reference evidence="1" key="1">
    <citation type="submission" date="2018-05" db="EMBL/GenBank/DDBJ databases">
        <authorList>
            <person name="Lanie J.A."/>
            <person name="Ng W.-L."/>
            <person name="Kazmierczak K.M."/>
            <person name="Andrzejewski T.M."/>
            <person name="Davidsen T.M."/>
            <person name="Wayne K.J."/>
            <person name="Tettelin H."/>
            <person name="Glass J.I."/>
            <person name="Rusch D."/>
            <person name="Podicherti R."/>
            <person name="Tsui H.-C.T."/>
            <person name="Winkler M.E."/>
        </authorList>
    </citation>
    <scope>NUCLEOTIDE SEQUENCE</scope>
</reference>